<dbReference type="PANTHER" id="PTHR43707">
    <property type="entry name" value="HISTIDYL-TRNA SYNTHETASE"/>
    <property type="match status" value="1"/>
</dbReference>
<dbReference type="Pfam" id="PF03129">
    <property type="entry name" value="HGTP_anticodon"/>
    <property type="match status" value="1"/>
</dbReference>
<dbReference type="CDD" id="cd00773">
    <property type="entry name" value="HisRS-like_core"/>
    <property type="match status" value="1"/>
</dbReference>
<dbReference type="SUPFAM" id="SSF52954">
    <property type="entry name" value="Class II aaRS ABD-related"/>
    <property type="match status" value="1"/>
</dbReference>
<feature type="domain" description="Aminoacyl-transfer RNA synthetases class-II family profile" evidence="9">
    <location>
        <begin position="35"/>
        <end position="328"/>
    </location>
</feature>
<feature type="binding site" evidence="8">
    <location>
        <begin position="81"/>
        <end position="83"/>
    </location>
    <ligand>
        <name>L-histidine</name>
        <dbReference type="ChEBI" id="CHEBI:57595"/>
    </ligand>
</feature>
<dbReference type="InterPro" id="IPR004154">
    <property type="entry name" value="Anticodon-bd"/>
</dbReference>
<dbReference type="EC" id="6.1.1.21" evidence="7"/>
<dbReference type="PANTHER" id="PTHR43707:SF1">
    <property type="entry name" value="HISTIDINE--TRNA LIGASE, MITOCHONDRIAL-RELATED"/>
    <property type="match status" value="1"/>
</dbReference>
<dbReference type="Proteomes" id="UP001219901">
    <property type="component" value="Chromosome"/>
</dbReference>
<dbReference type="InterPro" id="IPR004516">
    <property type="entry name" value="HisRS/HisZ"/>
</dbReference>
<dbReference type="InterPro" id="IPR015807">
    <property type="entry name" value="His-tRNA-ligase"/>
</dbReference>
<feature type="binding site" evidence="8">
    <location>
        <begin position="266"/>
        <end position="267"/>
    </location>
    <ligand>
        <name>L-histidine</name>
        <dbReference type="ChEBI" id="CHEBI:57595"/>
    </ligand>
</feature>
<comment type="similarity">
    <text evidence="1 7">Belongs to the class-II aminoacyl-tRNA synthetase family.</text>
</comment>
<organism evidence="10 11">
    <name type="scientific">Candidatus Lucifugimonas marina</name>
    <dbReference type="NCBI Taxonomy" id="3038979"/>
    <lineage>
        <taxon>Bacteria</taxon>
        <taxon>Bacillati</taxon>
        <taxon>Chloroflexota</taxon>
        <taxon>Dehalococcoidia</taxon>
        <taxon>SAR202 cluster</taxon>
        <taxon>Candidatus Lucifugimonadales</taxon>
        <taxon>Candidatus Lucifugimonadaceae</taxon>
        <taxon>Candidatus Lucifugimonas</taxon>
    </lineage>
</organism>
<dbReference type="GO" id="GO:0004821">
    <property type="term" value="F:histidine-tRNA ligase activity"/>
    <property type="evidence" value="ECO:0007669"/>
    <property type="project" value="UniProtKB-UniRule"/>
</dbReference>
<dbReference type="InterPro" id="IPR045864">
    <property type="entry name" value="aa-tRNA-synth_II/BPL/LPL"/>
</dbReference>
<feature type="binding site" evidence="8">
    <location>
        <position position="130"/>
    </location>
    <ligand>
        <name>L-histidine</name>
        <dbReference type="ChEBI" id="CHEBI:57595"/>
    </ligand>
</feature>
<evidence type="ECO:0000256" key="2">
    <source>
        <dbReference type="ARBA" id="ARBA00022490"/>
    </source>
</evidence>
<feature type="binding site" evidence="8">
    <location>
        <position position="262"/>
    </location>
    <ligand>
        <name>L-histidine</name>
        <dbReference type="ChEBI" id="CHEBI:57595"/>
    </ligand>
</feature>
<reference evidence="11" key="2">
    <citation type="submission" date="2023-06" db="EMBL/GenBank/DDBJ databases">
        <title>Pangenomics reveal diversification of enzyme families and niche specialization in globally abundant SAR202 bacteria.</title>
        <authorList>
            <person name="Saw J.H.W."/>
        </authorList>
    </citation>
    <scope>NUCLEOTIDE SEQUENCE [LARGE SCALE GENOMIC DNA]</scope>
    <source>
        <strain evidence="11">JH1073</strain>
    </source>
</reference>
<dbReference type="GO" id="GO:0006427">
    <property type="term" value="P:histidyl-tRNA aminoacylation"/>
    <property type="evidence" value="ECO:0007669"/>
    <property type="project" value="UniProtKB-UniRule"/>
</dbReference>
<sequence>MNFKRPRGTADILPEDQPYWGHVYDVASKVANQFGYHRIDTPTFEDTNLFERGVGNETDIVQKEMYSFEDHGGDLITLRPEGTASVCRAYIENGLHNLPQPVRMYYAAAMFRYERPQAGRVRQFHQFGVEAIGDASPEVDAEIIELGWKYIADLGIKNVTLRINSLGDAEGRADYINELEKYFLSVADQLPKVDRDRLTRAPLRVLDSKAKETQALANAAPKSIDFITGEAKEHWEALLALLDNLEEVYPDFSYKVDHRLVRGLDYYNRTVFEFEPSDVSGSQGTLIAGGRYDPLMGILGGQETPAIGFAGGLERLILELKKLELPVPSSKGPEVVVVTLGGAGSAGAALASGLRAASVSTVLAPKRSMKAQMRFANQQNASNVVILGDREVENGIASVKSLGEGGGQAEVSLDAASIAAHVLASGNQ</sequence>
<evidence type="ECO:0000256" key="5">
    <source>
        <dbReference type="ARBA" id="ARBA00023146"/>
    </source>
</evidence>
<dbReference type="Pfam" id="PF13393">
    <property type="entry name" value="tRNA-synt_His"/>
    <property type="match status" value="1"/>
</dbReference>
<evidence type="ECO:0000313" key="11">
    <source>
        <dbReference type="Proteomes" id="UP001219901"/>
    </source>
</evidence>
<evidence type="ECO:0000256" key="8">
    <source>
        <dbReference type="PIRSR" id="PIRSR001549-1"/>
    </source>
</evidence>
<dbReference type="GO" id="GO:0005524">
    <property type="term" value="F:ATP binding"/>
    <property type="evidence" value="ECO:0007669"/>
    <property type="project" value="UniProtKB-UniRule"/>
</dbReference>
<evidence type="ECO:0000256" key="6">
    <source>
        <dbReference type="ARBA" id="ARBA00047639"/>
    </source>
</evidence>
<dbReference type="InterPro" id="IPR036621">
    <property type="entry name" value="Anticodon-bd_dom_sf"/>
</dbReference>
<protein>
    <recommendedName>
        <fullName evidence="7">Histidine--tRNA ligase</fullName>
        <ecNumber evidence="7">6.1.1.21</ecNumber>
    </recommendedName>
    <alternativeName>
        <fullName evidence="7">Histidyl-tRNA synthetase</fullName>
        <shortName evidence="7">HisRS</shortName>
    </alternativeName>
</protein>
<evidence type="ECO:0000313" key="10">
    <source>
        <dbReference type="EMBL" id="WFG40254.1"/>
    </source>
</evidence>
<dbReference type="Gene3D" id="3.30.930.10">
    <property type="entry name" value="Bira Bifunctional Protein, Domain 2"/>
    <property type="match status" value="1"/>
</dbReference>
<evidence type="ECO:0000256" key="3">
    <source>
        <dbReference type="ARBA" id="ARBA00022741"/>
    </source>
</evidence>
<comment type="catalytic activity">
    <reaction evidence="6 7">
        <text>tRNA(His) + L-histidine + ATP = L-histidyl-tRNA(His) + AMP + diphosphate + H(+)</text>
        <dbReference type="Rhea" id="RHEA:17313"/>
        <dbReference type="Rhea" id="RHEA-COMP:9665"/>
        <dbReference type="Rhea" id="RHEA-COMP:9689"/>
        <dbReference type="ChEBI" id="CHEBI:15378"/>
        <dbReference type="ChEBI" id="CHEBI:30616"/>
        <dbReference type="ChEBI" id="CHEBI:33019"/>
        <dbReference type="ChEBI" id="CHEBI:57595"/>
        <dbReference type="ChEBI" id="CHEBI:78442"/>
        <dbReference type="ChEBI" id="CHEBI:78527"/>
        <dbReference type="ChEBI" id="CHEBI:456215"/>
        <dbReference type="EC" id="6.1.1.21"/>
    </reaction>
</comment>
<evidence type="ECO:0000256" key="1">
    <source>
        <dbReference type="ARBA" id="ARBA00008226"/>
    </source>
</evidence>
<evidence type="ECO:0000259" key="9">
    <source>
        <dbReference type="PROSITE" id="PS50862"/>
    </source>
</evidence>
<dbReference type="GO" id="GO:0005737">
    <property type="term" value="C:cytoplasm"/>
    <property type="evidence" value="ECO:0007669"/>
    <property type="project" value="UniProtKB-SubCell"/>
</dbReference>
<comment type="subcellular location">
    <subcellularLocation>
        <location evidence="7">Cytoplasm</location>
    </subcellularLocation>
</comment>
<reference evidence="10 11" key="1">
    <citation type="submission" date="2019-11" db="EMBL/GenBank/DDBJ databases">
        <authorList>
            <person name="Cho J.-C."/>
        </authorList>
    </citation>
    <scope>NUCLEOTIDE SEQUENCE [LARGE SCALE GENOMIC DNA]</scope>
    <source>
        <strain evidence="10 11">JH1073</strain>
    </source>
</reference>
<dbReference type="PROSITE" id="PS50862">
    <property type="entry name" value="AA_TRNA_LIGASE_II"/>
    <property type="match status" value="1"/>
</dbReference>
<feature type="binding site" evidence="8">
    <location>
        <position position="126"/>
    </location>
    <ligand>
        <name>L-histidine</name>
        <dbReference type="ChEBI" id="CHEBI:57595"/>
    </ligand>
</feature>
<evidence type="ECO:0000256" key="7">
    <source>
        <dbReference type="HAMAP-Rule" id="MF_00127"/>
    </source>
</evidence>
<dbReference type="HAMAP" id="MF_00127">
    <property type="entry name" value="His_tRNA_synth"/>
    <property type="match status" value="1"/>
</dbReference>
<dbReference type="RefSeq" id="WP_342825661.1">
    <property type="nucleotide sequence ID" value="NZ_CP046146.1"/>
</dbReference>
<keyword evidence="2 7" id="KW-0963">Cytoplasm</keyword>
<dbReference type="SUPFAM" id="SSF55681">
    <property type="entry name" value="Class II aaRS and biotin synthetases"/>
    <property type="match status" value="1"/>
</dbReference>
<dbReference type="AlphaFoldDB" id="A0AAJ5ZFI4"/>
<proteinExistence type="inferred from homology"/>
<dbReference type="InterPro" id="IPR041715">
    <property type="entry name" value="HisRS-like_core"/>
</dbReference>
<feature type="binding site" evidence="8">
    <location>
        <position position="112"/>
    </location>
    <ligand>
        <name>L-histidine</name>
        <dbReference type="ChEBI" id="CHEBI:57595"/>
    </ligand>
</feature>
<evidence type="ECO:0000256" key="4">
    <source>
        <dbReference type="ARBA" id="ARBA00022840"/>
    </source>
</evidence>
<dbReference type="InterPro" id="IPR006195">
    <property type="entry name" value="aa-tRNA-synth_II"/>
</dbReference>
<comment type="subunit">
    <text evidence="7">Homodimer.</text>
</comment>
<keyword evidence="7 10" id="KW-0436">Ligase</keyword>
<gene>
    <name evidence="7" type="primary">hisS</name>
    <name evidence="10" type="ORF">GKO48_11730</name>
</gene>
<accession>A0AAJ5ZFI4</accession>
<name>A0AAJ5ZFI4_9CHLR</name>
<keyword evidence="11" id="KW-1185">Reference proteome</keyword>
<dbReference type="NCBIfam" id="TIGR00442">
    <property type="entry name" value="hisS"/>
    <property type="match status" value="1"/>
</dbReference>
<keyword evidence="5 7" id="KW-0030">Aminoacyl-tRNA synthetase</keyword>
<dbReference type="Gene3D" id="3.40.50.800">
    <property type="entry name" value="Anticodon-binding domain"/>
    <property type="match status" value="1"/>
</dbReference>
<dbReference type="EMBL" id="CP046147">
    <property type="protein sequence ID" value="WFG40254.1"/>
    <property type="molecule type" value="Genomic_DNA"/>
</dbReference>
<dbReference type="PIRSF" id="PIRSF001549">
    <property type="entry name" value="His-tRNA_synth"/>
    <property type="match status" value="1"/>
</dbReference>
<keyword evidence="7" id="KW-0648">Protein biosynthesis</keyword>
<keyword evidence="4 7" id="KW-0067">ATP-binding</keyword>
<keyword evidence="3 7" id="KW-0547">Nucleotide-binding</keyword>